<evidence type="ECO:0000259" key="1">
    <source>
        <dbReference type="Pfam" id="PF06276"/>
    </source>
</evidence>
<name>A0A1G9KJ00_9BACL</name>
<sequence length="253" mass="28083">MNIQSPLAQEEWAGLSQYFSLHKHTGPCSAYSVKASELIEVQACSDYLDRLSVLLDSPSRGVTASQFIKRYAFLTAVPLLYAMTVYNKGLDFSAGNCWLASPPGYSWLEYVSLAEANAAMPETGERQGWRDMLLQALFAGNLGRLIQVMSGVAHVPKAILWENVAVRVFSLYEKRIGLSVDPQEKARGQADFQYLIEQAPGALFGEKHNPLRRFYSRPASSPVTGSPLRVRKTCCFYYEVAGSADYCSNCPKK</sequence>
<proteinExistence type="predicted"/>
<gene>
    <name evidence="3" type="ORF">AML91_29620</name>
    <name evidence="4" type="ORF">SAMN05216191_103281</name>
</gene>
<reference evidence="3 5" key="1">
    <citation type="submission" date="2015-08" db="EMBL/GenBank/DDBJ databases">
        <title>Genome of Paenibacillus jilunlii.</title>
        <authorList>
            <person name="Sant'Anna F.H."/>
            <person name="Ambrosini A."/>
            <person name="Souza R."/>
            <person name="Bach E."/>
            <person name="Fernandes G."/>
            <person name="Balsanelli E."/>
            <person name="Baura V.A."/>
            <person name="Pedrosa F.O."/>
            <person name="Souza E.M."/>
            <person name="Passaglia L."/>
        </authorList>
    </citation>
    <scope>NUCLEOTIDE SEQUENCE [LARGE SCALE GENOMIC DNA]</scope>
    <source>
        <strain evidence="3 5">DSM 23019</strain>
    </source>
</reference>
<dbReference type="Pfam" id="PF11575">
    <property type="entry name" value="FhuF_C"/>
    <property type="match status" value="1"/>
</dbReference>
<dbReference type="GO" id="GO:0003824">
    <property type="term" value="F:catalytic activity"/>
    <property type="evidence" value="ECO:0007669"/>
    <property type="project" value="UniProtKB-ARBA"/>
</dbReference>
<protein>
    <submittedName>
        <fullName evidence="4">Ferric iron reductase protein FhuF, involved in iron transport</fullName>
    </submittedName>
</protein>
<dbReference type="EMBL" id="LIPY01000124">
    <property type="protein sequence ID" value="KWX69920.1"/>
    <property type="molecule type" value="Genomic_DNA"/>
</dbReference>
<evidence type="ECO:0000259" key="2">
    <source>
        <dbReference type="Pfam" id="PF11575"/>
    </source>
</evidence>
<feature type="domain" description="Ferric siderophore reductase C-terminal" evidence="2">
    <location>
        <begin position="231"/>
        <end position="252"/>
    </location>
</feature>
<evidence type="ECO:0000313" key="3">
    <source>
        <dbReference type="EMBL" id="KWX69920.1"/>
    </source>
</evidence>
<dbReference type="InterPro" id="IPR022770">
    <property type="entry name" value="IucA/IucC-like_C"/>
</dbReference>
<evidence type="ECO:0000313" key="5">
    <source>
        <dbReference type="Proteomes" id="UP000070252"/>
    </source>
</evidence>
<dbReference type="Proteomes" id="UP000182783">
    <property type="component" value="Unassembled WGS sequence"/>
</dbReference>
<dbReference type="Pfam" id="PF06276">
    <property type="entry name" value="FhuF"/>
    <property type="match status" value="1"/>
</dbReference>
<dbReference type="EMBL" id="FNGM01000003">
    <property type="protein sequence ID" value="SDL49612.1"/>
    <property type="molecule type" value="Genomic_DNA"/>
</dbReference>
<reference evidence="4 6" key="2">
    <citation type="submission" date="2016-10" db="EMBL/GenBank/DDBJ databases">
        <authorList>
            <person name="de Groot N.N."/>
        </authorList>
    </citation>
    <scope>NUCLEOTIDE SEQUENCE [LARGE SCALE GENOMIC DNA]</scope>
    <source>
        <strain evidence="4 6">CGMCC 1.10239</strain>
    </source>
</reference>
<accession>A0A1G9KJ00</accession>
<keyword evidence="5" id="KW-1185">Reference proteome</keyword>
<dbReference type="Proteomes" id="UP000070252">
    <property type="component" value="Unassembled WGS sequence"/>
</dbReference>
<dbReference type="AlphaFoldDB" id="A0A1G9KJ00"/>
<dbReference type="GO" id="GO:0051537">
    <property type="term" value="F:2 iron, 2 sulfur cluster binding"/>
    <property type="evidence" value="ECO:0007669"/>
    <property type="project" value="InterPro"/>
</dbReference>
<dbReference type="RefSeq" id="WP_062528318.1">
    <property type="nucleotide sequence ID" value="NZ_CP048429.1"/>
</dbReference>
<evidence type="ECO:0000313" key="4">
    <source>
        <dbReference type="EMBL" id="SDL49612.1"/>
    </source>
</evidence>
<organism evidence="4 6">
    <name type="scientific">Paenibacillus jilunlii</name>
    <dbReference type="NCBI Taxonomy" id="682956"/>
    <lineage>
        <taxon>Bacteria</taxon>
        <taxon>Bacillati</taxon>
        <taxon>Bacillota</taxon>
        <taxon>Bacilli</taxon>
        <taxon>Bacillales</taxon>
        <taxon>Paenibacillaceae</taxon>
        <taxon>Paenibacillus</taxon>
    </lineage>
</organism>
<dbReference type="InterPro" id="IPR024726">
    <property type="entry name" value="FhuF_C"/>
</dbReference>
<evidence type="ECO:0000313" key="6">
    <source>
        <dbReference type="Proteomes" id="UP000182783"/>
    </source>
</evidence>
<feature type="domain" description="Aerobactin siderophore biosynthesis IucA/IucC-like C-terminal" evidence="1">
    <location>
        <begin position="65"/>
        <end position="214"/>
    </location>
</feature>